<organism evidence="1 2">
    <name type="scientific">Nitrosospira multiformis</name>
    <dbReference type="NCBI Taxonomy" id="1231"/>
    <lineage>
        <taxon>Bacteria</taxon>
        <taxon>Pseudomonadati</taxon>
        <taxon>Pseudomonadota</taxon>
        <taxon>Betaproteobacteria</taxon>
        <taxon>Nitrosomonadales</taxon>
        <taxon>Nitrosomonadaceae</taxon>
        <taxon>Nitrosospira</taxon>
    </lineage>
</organism>
<dbReference type="AlphaFoldDB" id="A0A1I0FRP3"/>
<dbReference type="RefSeq" id="WP_074709085.1">
    <property type="nucleotide sequence ID" value="NZ_FOHI01000010.1"/>
</dbReference>
<evidence type="ECO:0000313" key="1">
    <source>
        <dbReference type="EMBL" id="SET61079.1"/>
    </source>
</evidence>
<dbReference type="EMBL" id="FOHI01000010">
    <property type="protein sequence ID" value="SET61079.1"/>
    <property type="molecule type" value="Genomic_DNA"/>
</dbReference>
<sequence>MAAKVKAVFKASDVQGLVNVYEETSGYYVTLGIPQQSFTKSDLGEVIAFLSGLKEQIEES</sequence>
<protein>
    <submittedName>
        <fullName evidence="1">Uncharacterized protein</fullName>
    </submittedName>
</protein>
<evidence type="ECO:0000313" key="2">
    <source>
        <dbReference type="Proteomes" id="UP000183339"/>
    </source>
</evidence>
<accession>A0A1I0FRP3</accession>
<dbReference type="Proteomes" id="UP000183339">
    <property type="component" value="Unassembled WGS sequence"/>
</dbReference>
<gene>
    <name evidence="1" type="ORF">SAMN05216412_11027</name>
</gene>
<name>A0A1I0FRP3_9PROT</name>
<reference evidence="1 2" key="1">
    <citation type="submission" date="2016-10" db="EMBL/GenBank/DDBJ databases">
        <authorList>
            <person name="de Groot N.N."/>
        </authorList>
    </citation>
    <scope>NUCLEOTIDE SEQUENCE [LARGE SCALE GENOMIC DNA]</scope>
    <source>
        <strain evidence="1 2">Nl7</strain>
    </source>
</reference>
<proteinExistence type="predicted"/>